<protein>
    <submittedName>
        <fullName evidence="2">Predicted protein</fullName>
    </submittedName>
</protein>
<sequence>MFPRKVAPTVPSEVKGVHHRGRQGPPRAAAQHPLPFRDKGCRRSPSCCRRSRPFPPIGEDKSKTEEVKTDPAVGAAPVLVTEEVKQDAAAAVAAPAAITPSAPKVEMSPPPATPLCTPPRPPL</sequence>
<dbReference type="STRING" id="526221.C9S609"/>
<proteinExistence type="predicted"/>
<evidence type="ECO:0000313" key="2">
    <source>
        <dbReference type="EMBL" id="EEY14348.1"/>
    </source>
</evidence>
<dbReference type="GeneID" id="9529047"/>
<dbReference type="OrthoDB" id="5873279at2759"/>
<organism evidence="3">
    <name type="scientific">Verticillium alfalfae (strain VaMs.102 / ATCC MYA-4576 / FGSC 10136)</name>
    <name type="common">Verticillium wilt of alfalfa</name>
    <name type="synonym">Verticillium albo-atrum</name>
    <dbReference type="NCBI Taxonomy" id="526221"/>
    <lineage>
        <taxon>Eukaryota</taxon>
        <taxon>Fungi</taxon>
        <taxon>Dikarya</taxon>
        <taxon>Ascomycota</taxon>
        <taxon>Pezizomycotina</taxon>
        <taxon>Sordariomycetes</taxon>
        <taxon>Hypocreomycetidae</taxon>
        <taxon>Glomerellales</taxon>
        <taxon>Plectosphaerellaceae</taxon>
        <taxon>Verticillium</taxon>
    </lineage>
</organism>
<accession>C9S609</accession>
<gene>
    <name evidence="2" type="ORF">VDBG_00455</name>
</gene>
<feature type="region of interest" description="Disordered" evidence="1">
    <location>
        <begin position="1"/>
        <end position="70"/>
    </location>
</feature>
<dbReference type="RefSeq" id="XP_003008774.1">
    <property type="nucleotide sequence ID" value="XM_003008728.1"/>
</dbReference>
<feature type="region of interest" description="Disordered" evidence="1">
    <location>
        <begin position="99"/>
        <end position="123"/>
    </location>
</feature>
<dbReference type="Proteomes" id="UP000008698">
    <property type="component" value="Unassembled WGS sequence"/>
</dbReference>
<name>C9S609_VERA1</name>
<keyword evidence="3" id="KW-1185">Reference proteome</keyword>
<evidence type="ECO:0000313" key="3">
    <source>
        <dbReference type="Proteomes" id="UP000008698"/>
    </source>
</evidence>
<evidence type="ECO:0000256" key="1">
    <source>
        <dbReference type="SAM" id="MobiDB-lite"/>
    </source>
</evidence>
<feature type="compositionally biased region" description="Basic and acidic residues" evidence="1">
    <location>
        <begin position="58"/>
        <end position="69"/>
    </location>
</feature>
<feature type="compositionally biased region" description="Pro residues" evidence="1">
    <location>
        <begin position="108"/>
        <end position="123"/>
    </location>
</feature>
<reference evidence="3" key="1">
    <citation type="journal article" date="2011" name="PLoS Pathog.">
        <title>Comparative genomics yields insights into niche adaptation of plant vascular wilt pathogens.</title>
        <authorList>
            <person name="Klosterman S.J."/>
            <person name="Subbarao K.V."/>
            <person name="Kang S."/>
            <person name="Veronese P."/>
            <person name="Gold S.E."/>
            <person name="Thomma B.P.H.J."/>
            <person name="Chen Z."/>
            <person name="Henrissat B."/>
            <person name="Lee Y.-H."/>
            <person name="Park J."/>
            <person name="Garcia-Pedrajas M.D."/>
            <person name="Barbara D.J."/>
            <person name="Anchieta A."/>
            <person name="de Jonge R."/>
            <person name="Santhanam P."/>
            <person name="Maruthachalam K."/>
            <person name="Atallah Z."/>
            <person name="Amyotte S.G."/>
            <person name="Paz Z."/>
            <person name="Inderbitzin P."/>
            <person name="Hayes R.J."/>
            <person name="Heiman D.I."/>
            <person name="Young S."/>
            <person name="Zeng Q."/>
            <person name="Engels R."/>
            <person name="Galagan J."/>
            <person name="Cuomo C.A."/>
            <person name="Dobinson K.F."/>
            <person name="Ma L.-J."/>
        </authorList>
    </citation>
    <scope>NUCLEOTIDE SEQUENCE [LARGE SCALE GENOMIC DNA]</scope>
    <source>
        <strain evidence="3">VaMs.102 / ATCC MYA-4576 / FGSC 10136</strain>
    </source>
</reference>
<dbReference type="EMBL" id="DS985214">
    <property type="protein sequence ID" value="EEY14348.1"/>
    <property type="molecule type" value="Genomic_DNA"/>
</dbReference>
<dbReference type="KEGG" id="val:VDBG_00455"/>
<dbReference type="AlphaFoldDB" id="C9S609"/>
<dbReference type="HOGENOM" id="CLU_2016945_0_0_1"/>